<dbReference type="EnsemblMetazoa" id="XM_050657346.1">
    <property type="protein sequence ID" value="XP_050513303.1"/>
    <property type="gene ID" value="LOC126889248"/>
</dbReference>
<sequence length="183" mass="20976">MCIPHCLTFPISLVSGHRTIQILLAMIGSNAEQELNLESPRKRIGVQNKKVYKGQQTSSISDQNCITEIQEIDSAPPLGFHTSKGKTDPYRLAIYLYYGQKAVVRIEDITSEEIEMKKKVFDKGVYFHQYYLIYRYSEDILSKTMDEINIGIRINGMIINNLRYADDTVLLAESHENLQILLT</sequence>
<reference evidence="1" key="1">
    <citation type="submission" date="2025-05" db="UniProtKB">
        <authorList>
            <consortium name="EnsemblMetazoa"/>
        </authorList>
    </citation>
    <scope>IDENTIFICATION</scope>
</reference>
<evidence type="ECO:0000313" key="2">
    <source>
        <dbReference type="Proteomes" id="UP001652700"/>
    </source>
</evidence>
<dbReference type="GeneID" id="126889248"/>
<name>A0ABM5JWM3_DIAVI</name>
<evidence type="ECO:0008006" key="3">
    <source>
        <dbReference type="Google" id="ProtNLM"/>
    </source>
</evidence>
<dbReference type="RefSeq" id="XP_050502014.1">
    <property type="nucleotide sequence ID" value="XM_050646057.1"/>
</dbReference>
<dbReference type="RefSeq" id="XP_050502340.1">
    <property type="nucleotide sequence ID" value="XM_050646383.1"/>
</dbReference>
<protein>
    <recommendedName>
        <fullName evidence="3">Reverse transcriptase domain-containing protein</fullName>
    </recommendedName>
</protein>
<dbReference type="EnsemblMetazoa" id="XM_050657347.1">
    <property type="protein sequence ID" value="XP_050513304.1"/>
    <property type="gene ID" value="LOC126889248"/>
</dbReference>
<dbReference type="EnsemblMetazoa" id="XM_050646383.1">
    <property type="protein sequence ID" value="XP_050502340.1"/>
    <property type="gene ID" value="LOC126881804"/>
</dbReference>
<dbReference type="GeneID" id="126881665"/>
<dbReference type="GeneID" id="126881804"/>
<dbReference type="Proteomes" id="UP001652700">
    <property type="component" value="Unplaced"/>
</dbReference>
<organism evidence="1 2">
    <name type="scientific">Diabrotica virgifera virgifera</name>
    <name type="common">western corn rootworm</name>
    <dbReference type="NCBI Taxonomy" id="50390"/>
    <lineage>
        <taxon>Eukaryota</taxon>
        <taxon>Metazoa</taxon>
        <taxon>Ecdysozoa</taxon>
        <taxon>Arthropoda</taxon>
        <taxon>Hexapoda</taxon>
        <taxon>Insecta</taxon>
        <taxon>Pterygota</taxon>
        <taxon>Neoptera</taxon>
        <taxon>Endopterygota</taxon>
        <taxon>Coleoptera</taxon>
        <taxon>Polyphaga</taxon>
        <taxon>Cucujiformia</taxon>
        <taxon>Chrysomeloidea</taxon>
        <taxon>Chrysomelidae</taxon>
        <taxon>Galerucinae</taxon>
        <taxon>Diabroticina</taxon>
        <taxon>Diabroticites</taxon>
        <taxon>Diabrotica</taxon>
    </lineage>
</organism>
<proteinExistence type="predicted"/>
<accession>A0ABM5JWM3</accession>
<dbReference type="EnsemblMetazoa" id="XM_050646057.1">
    <property type="protein sequence ID" value="XP_050502014.1"/>
    <property type="gene ID" value="LOC126881665"/>
</dbReference>
<dbReference type="RefSeq" id="XP_050513304.1">
    <property type="nucleotide sequence ID" value="XM_050657347.1"/>
</dbReference>
<dbReference type="RefSeq" id="XP_050513303.1">
    <property type="nucleotide sequence ID" value="XM_050657346.1"/>
</dbReference>
<evidence type="ECO:0000313" key="1">
    <source>
        <dbReference type="EnsemblMetazoa" id="XP_050502340.1"/>
    </source>
</evidence>
<keyword evidence="2" id="KW-1185">Reference proteome</keyword>